<dbReference type="EMBL" id="JAUKUD010000004">
    <property type="protein sequence ID" value="KAK0746224.1"/>
    <property type="molecule type" value="Genomic_DNA"/>
</dbReference>
<sequence>MKLAMRALDFGLVLSVPILVLVHLLVAPYTKVEESFNIQATHDVLVYGTPTSDINRKLSSSYDHFSFSGAVPRTFFGPVLLAGIAQPIIALVGFNHAQFVVRAILGLLNASCLLGFAHTLRRAYGAPTARWYLLLQASQFHVMFYASRTLPNMFAFSLTTTALSLLVPIPGIKTTRHRRRLAITMLVFAAAIFRSEVAILLFTSILYLLLLDPTALHDVIFSLLTSGPAALLISVPLDSYFWQTPLWPELWGFYYNAILGSSSAWGVSPWHYYFTSALPRLLLNPLSPLLLLPLSLLHPALAPAAPRFIIYALPPLTAAAALAANLVFARRAKAPLPALLLAASVLASLAATAAMLLVSSLNYPGGDALAHLRDLVQAAADAPVVPVHADVLSCMTGVTLFGTAIGRATPNPRGVAKEKVQRGGGGVSLLVDKTEDEETLAREEFWQRFDYVLMEEPGKGYAGVEVVKGGGGAVEEGVERDGRVVGKGAVVAEVKRRVRRVTGRWWVGPRTEPKIYIMKRIKNGEGAREAVGV</sequence>
<evidence type="ECO:0000256" key="7">
    <source>
        <dbReference type="ARBA" id="ARBA00022824"/>
    </source>
</evidence>
<protein>
    <recommendedName>
        <fullName evidence="12">Mannosyltransferase</fullName>
        <ecNumber evidence="12">2.4.1.-</ecNumber>
    </recommendedName>
</protein>
<evidence type="ECO:0000256" key="4">
    <source>
        <dbReference type="ARBA" id="ARBA00022676"/>
    </source>
</evidence>
<accession>A0AA40EVB6</accession>
<dbReference type="Proteomes" id="UP001172155">
    <property type="component" value="Unassembled WGS sequence"/>
</dbReference>
<evidence type="ECO:0000256" key="11">
    <source>
        <dbReference type="ARBA" id="ARBA00048899"/>
    </source>
</evidence>
<dbReference type="PANTHER" id="PTHR22760">
    <property type="entry name" value="GLYCOSYLTRANSFERASE"/>
    <property type="match status" value="1"/>
</dbReference>
<evidence type="ECO:0000256" key="9">
    <source>
        <dbReference type="ARBA" id="ARBA00023136"/>
    </source>
</evidence>
<evidence type="ECO:0000256" key="8">
    <source>
        <dbReference type="ARBA" id="ARBA00022989"/>
    </source>
</evidence>
<keyword evidence="5" id="KW-0808">Transferase</keyword>
<dbReference type="GO" id="GO:0052917">
    <property type="term" value="F:dol-P-Man:Man(7)GlcNAc(2)-PP-Dol alpha-1,6-mannosyltransferase activity"/>
    <property type="evidence" value="ECO:0007669"/>
    <property type="project" value="UniProtKB-EC"/>
</dbReference>
<evidence type="ECO:0000256" key="12">
    <source>
        <dbReference type="RuleBase" id="RU363075"/>
    </source>
</evidence>
<reference evidence="13" key="1">
    <citation type="submission" date="2023-06" db="EMBL/GenBank/DDBJ databases">
        <title>Genome-scale phylogeny and comparative genomics of the fungal order Sordariales.</title>
        <authorList>
            <consortium name="Lawrence Berkeley National Laboratory"/>
            <person name="Hensen N."/>
            <person name="Bonometti L."/>
            <person name="Westerberg I."/>
            <person name="Brannstrom I.O."/>
            <person name="Guillou S."/>
            <person name="Cros-Aarteil S."/>
            <person name="Calhoun S."/>
            <person name="Haridas S."/>
            <person name="Kuo A."/>
            <person name="Mondo S."/>
            <person name="Pangilinan J."/>
            <person name="Riley R."/>
            <person name="LaButti K."/>
            <person name="Andreopoulos B."/>
            <person name="Lipzen A."/>
            <person name="Chen C."/>
            <person name="Yanf M."/>
            <person name="Daum C."/>
            <person name="Ng V."/>
            <person name="Clum A."/>
            <person name="Steindorff A."/>
            <person name="Ohm R."/>
            <person name="Martin F."/>
            <person name="Silar P."/>
            <person name="Natvig D."/>
            <person name="Lalanne C."/>
            <person name="Gautier V."/>
            <person name="Ament-velasquez S.L."/>
            <person name="Kruys A."/>
            <person name="Hutchinson M.I."/>
            <person name="Powell A.J."/>
            <person name="Barry K."/>
            <person name="Miller A.N."/>
            <person name="Grigoriev I.V."/>
            <person name="Debuchy R."/>
            <person name="Gladieux P."/>
            <person name="Thoren M.H."/>
            <person name="Johannesson H."/>
        </authorList>
    </citation>
    <scope>NUCLEOTIDE SEQUENCE</scope>
    <source>
        <strain evidence="13">SMH3187-1</strain>
    </source>
</reference>
<organism evidence="13 14">
    <name type="scientific">Schizothecium vesticola</name>
    <dbReference type="NCBI Taxonomy" id="314040"/>
    <lineage>
        <taxon>Eukaryota</taxon>
        <taxon>Fungi</taxon>
        <taxon>Dikarya</taxon>
        <taxon>Ascomycota</taxon>
        <taxon>Pezizomycotina</taxon>
        <taxon>Sordariomycetes</taxon>
        <taxon>Sordariomycetidae</taxon>
        <taxon>Sordariales</taxon>
        <taxon>Schizotheciaceae</taxon>
        <taxon>Schizothecium</taxon>
    </lineage>
</organism>
<comment type="similarity">
    <text evidence="3 12">Belongs to the glycosyltransferase 22 family.</text>
</comment>
<keyword evidence="8 12" id="KW-1133">Transmembrane helix</keyword>
<evidence type="ECO:0000256" key="1">
    <source>
        <dbReference type="ARBA" id="ARBA00004477"/>
    </source>
</evidence>
<feature type="transmembrane region" description="Helical" evidence="12">
    <location>
        <begin position="183"/>
        <end position="210"/>
    </location>
</feature>
<keyword evidence="6 12" id="KW-0812">Transmembrane</keyword>
<comment type="caution">
    <text evidence="13">The sequence shown here is derived from an EMBL/GenBank/DDBJ whole genome shotgun (WGS) entry which is preliminary data.</text>
</comment>
<evidence type="ECO:0000256" key="6">
    <source>
        <dbReference type="ARBA" id="ARBA00022692"/>
    </source>
</evidence>
<dbReference type="Pfam" id="PF03901">
    <property type="entry name" value="Glyco_transf_22"/>
    <property type="match status" value="1"/>
</dbReference>
<keyword evidence="14" id="KW-1185">Reference proteome</keyword>
<evidence type="ECO:0000256" key="2">
    <source>
        <dbReference type="ARBA" id="ARBA00004922"/>
    </source>
</evidence>
<feature type="transmembrane region" description="Helical" evidence="12">
    <location>
        <begin position="99"/>
        <end position="117"/>
    </location>
</feature>
<evidence type="ECO:0000256" key="3">
    <source>
        <dbReference type="ARBA" id="ARBA00007063"/>
    </source>
</evidence>
<dbReference type="PANTHER" id="PTHR22760:SF1">
    <property type="entry name" value="DOL-P-MAN:MAN(7)GLCNAC(2)-PP-DOL ALPHA-1,6-MANNOSYLTRANSFERASE"/>
    <property type="match status" value="1"/>
</dbReference>
<feature type="transmembrane region" description="Helical" evidence="12">
    <location>
        <begin position="75"/>
        <end position="92"/>
    </location>
</feature>
<comment type="catalytic activity">
    <reaction evidence="11">
        <text>an alpha-D-Man-(1-&gt;2)-alpha-D-Man-(1-&gt;2)-alpha-D-Man-(1-&gt;3)-[alpha-D-Man-(1-&gt;2)-alpha-D-Man-(1-&gt;3)-alpha-D-Man-(1-&gt;6)]-beta-D-Man-(1-&gt;4)-beta-D-GlcNAc-(1-&gt;4)-alpha-D-GlcNAc-diphospho-di-trans,poly-cis-dolichol + a di-trans,poly-cis-dolichyl beta-D-mannosyl phosphate = an alpha-D-Man-(1-&gt;2)-alpha-D-Man-(1-&gt;2)-alpha-D-Man-(1-&gt;3)-[alpha-D-Man-(1-&gt;2)-alpha-D-Man-(1-&gt;3)-[alpha-D-Man-(1-&gt;6)]-alpha-D-Man-(1-&gt;6)]-beta-D-Man-(1-&gt;4)-beta-D-GlcNAc-(1-&gt;4)-alpha-D-GlcNAc-diphospho-di-trans,poly-cis-dolichol + a di-trans,poly-cis-dolichyl phosphate + H(+)</text>
        <dbReference type="Rhea" id="RHEA:29535"/>
        <dbReference type="Rhea" id="RHEA-COMP:19498"/>
        <dbReference type="Rhea" id="RHEA-COMP:19501"/>
        <dbReference type="Rhea" id="RHEA-COMP:19518"/>
        <dbReference type="Rhea" id="RHEA-COMP:19519"/>
        <dbReference type="ChEBI" id="CHEBI:15378"/>
        <dbReference type="ChEBI" id="CHEBI:57683"/>
        <dbReference type="ChEBI" id="CHEBI:58211"/>
        <dbReference type="ChEBI" id="CHEBI:132517"/>
        <dbReference type="ChEBI" id="CHEBI:132519"/>
        <dbReference type="EC" id="2.4.1.260"/>
    </reaction>
    <physiologicalReaction direction="left-to-right" evidence="11">
        <dbReference type="Rhea" id="RHEA:29536"/>
    </physiologicalReaction>
</comment>
<evidence type="ECO:0000256" key="10">
    <source>
        <dbReference type="ARBA" id="ARBA00044721"/>
    </source>
</evidence>
<evidence type="ECO:0000256" key="5">
    <source>
        <dbReference type="ARBA" id="ARBA00022679"/>
    </source>
</evidence>
<dbReference type="GO" id="GO:0006487">
    <property type="term" value="P:protein N-linked glycosylation"/>
    <property type="evidence" value="ECO:0007669"/>
    <property type="project" value="TreeGrafter"/>
</dbReference>
<feature type="transmembrane region" description="Helical" evidence="12">
    <location>
        <begin position="308"/>
        <end position="329"/>
    </location>
</feature>
<keyword evidence="7 12" id="KW-0256">Endoplasmic reticulum</keyword>
<comment type="subcellular location">
    <subcellularLocation>
        <location evidence="1 12">Endoplasmic reticulum membrane</location>
        <topology evidence="1 12">Multi-pass membrane protein</topology>
    </subcellularLocation>
</comment>
<dbReference type="GO" id="GO:0005789">
    <property type="term" value="C:endoplasmic reticulum membrane"/>
    <property type="evidence" value="ECO:0007669"/>
    <property type="project" value="UniProtKB-SubCell"/>
</dbReference>
<feature type="transmembrane region" description="Helical" evidence="12">
    <location>
        <begin position="336"/>
        <end position="358"/>
    </location>
</feature>
<comment type="function">
    <text evidence="10">Mannosyltransferase that operates in the biosynthetic pathway of dolichol-linked oligosaccharides, the glycan precursors employed in protein asparagine (N)-glycosylation. The assembly of dolichol-linked oligosaccharides begins on the cytosolic side of the endoplasmic reticulum membrane and finishes in its lumen. The sequential addition of sugars to dolichol pyrophosphate produces dolichol-linked oligosaccharides containing fourteen sugars, including two GlcNAcs, nine mannoses and three glucoses. Once assembled, the oligosaccharide is transferred from the lipid to nascent proteins by oligosaccharyltransferases. In the lumen of the endoplasmic reticulum, adds the eighth mannose residue in an alpha-1,6 linkage onto Man(7)GlcNAc(2)-PP-dolichol to produce Man(8)GlcNAc(2)-PP-dolichol.</text>
</comment>
<feature type="transmembrane region" description="Helical" evidence="12">
    <location>
        <begin position="7"/>
        <end position="26"/>
    </location>
</feature>
<dbReference type="AlphaFoldDB" id="A0AA40EVB6"/>
<evidence type="ECO:0000313" key="14">
    <source>
        <dbReference type="Proteomes" id="UP001172155"/>
    </source>
</evidence>
<keyword evidence="4 12" id="KW-0328">Glycosyltransferase</keyword>
<keyword evidence="9 12" id="KW-0472">Membrane</keyword>
<feature type="transmembrane region" description="Helical" evidence="12">
    <location>
        <begin position="253"/>
        <end position="274"/>
    </location>
</feature>
<feature type="transmembrane region" description="Helical" evidence="12">
    <location>
        <begin position="153"/>
        <end position="171"/>
    </location>
</feature>
<name>A0AA40EVB6_9PEZI</name>
<evidence type="ECO:0000313" key="13">
    <source>
        <dbReference type="EMBL" id="KAK0746224.1"/>
    </source>
</evidence>
<dbReference type="EC" id="2.4.1.-" evidence="12"/>
<gene>
    <name evidence="13" type="ORF">B0T18DRAFT_480639</name>
</gene>
<dbReference type="InterPro" id="IPR005599">
    <property type="entry name" value="GPI_mannosylTrfase"/>
</dbReference>
<proteinExistence type="inferred from homology"/>
<feature type="transmembrane region" description="Helical" evidence="12">
    <location>
        <begin position="281"/>
        <end position="302"/>
    </location>
</feature>
<comment type="pathway">
    <text evidence="2">Protein modification; protein glycosylation.</text>
</comment>